<dbReference type="CDD" id="cd00077">
    <property type="entry name" value="HDc"/>
    <property type="match status" value="1"/>
</dbReference>
<protein>
    <submittedName>
        <fullName evidence="13">HDIG domain-containing protein</fullName>
    </submittedName>
</protein>
<proteinExistence type="inferred from homology"/>
<evidence type="ECO:0000313" key="14">
    <source>
        <dbReference type="Proteomes" id="UP000198916"/>
    </source>
</evidence>
<dbReference type="InterPro" id="IPR050124">
    <property type="entry name" value="tRNA_CCA-adding_enzyme"/>
</dbReference>
<dbReference type="InterPro" id="IPR003607">
    <property type="entry name" value="HD/PDEase_dom"/>
</dbReference>
<dbReference type="Pfam" id="PF01743">
    <property type="entry name" value="PolyA_pol"/>
    <property type="match status" value="1"/>
</dbReference>
<evidence type="ECO:0000313" key="13">
    <source>
        <dbReference type="EMBL" id="SEL62541.1"/>
    </source>
</evidence>
<dbReference type="InterPro" id="IPR006675">
    <property type="entry name" value="HDIG_dom"/>
</dbReference>
<evidence type="ECO:0000256" key="4">
    <source>
        <dbReference type="ARBA" id="ARBA00022695"/>
    </source>
</evidence>
<keyword evidence="2 11" id="KW-0808">Transferase</keyword>
<dbReference type="Pfam" id="PF12627">
    <property type="entry name" value="PolyA_pol_RNAbd"/>
    <property type="match status" value="1"/>
</dbReference>
<dbReference type="InterPro" id="IPR006674">
    <property type="entry name" value="HD_domain"/>
</dbReference>
<keyword evidence="3" id="KW-0819">tRNA processing</keyword>
<dbReference type="CDD" id="cd05398">
    <property type="entry name" value="NT_ClassII-CCAase"/>
    <property type="match status" value="1"/>
</dbReference>
<keyword evidence="4" id="KW-0548">Nucleotidyltransferase</keyword>
<dbReference type="GO" id="GO:0003723">
    <property type="term" value="F:RNA binding"/>
    <property type="evidence" value="ECO:0007669"/>
    <property type="project" value="UniProtKB-KW"/>
</dbReference>
<keyword evidence="6" id="KW-0547">Nucleotide-binding</keyword>
<feature type="domain" description="HD/PDEase" evidence="12">
    <location>
        <begin position="266"/>
        <end position="390"/>
    </location>
</feature>
<evidence type="ECO:0000256" key="10">
    <source>
        <dbReference type="ARBA" id="ARBA00022884"/>
    </source>
</evidence>
<evidence type="ECO:0000256" key="5">
    <source>
        <dbReference type="ARBA" id="ARBA00022723"/>
    </source>
</evidence>
<dbReference type="GO" id="GO:0008033">
    <property type="term" value="P:tRNA processing"/>
    <property type="evidence" value="ECO:0007669"/>
    <property type="project" value="UniProtKB-KW"/>
</dbReference>
<dbReference type="Gene3D" id="3.30.460.10">
    <property type="entry name" value="Beta Polymerase, domain 2"/>
    <property type="match status" value="1"/>
</dbReference>
<comment type="similarity">
    <text evidence="11">Belongs to the tRNA nucleotidyltransferase/poly(A) polymerase family.</text>
</comment>
<dbReference type="SMART" id="SM00471">
    <property type="entry name" value="HDc"/>
    <property type="match status" value="1"/>
</dbReference>
<keyword evidence="14" id="KW-1185">Reference proteome</keyword>
<dbReference type="STRING" id="332977.SAMN05421740_107253"/>
<organism evidence="13 14">
    <name type="scientific">Parapedobacter koreensis</name>
    <dbReference type="NCBI Taxonomy" id="332977"/>
    <lineage>
        <taxon>Bacteria</taxon>
        <taxon>Pseudomonadati</taxon>
        <taxon>Bacteroidota</taxon>
        <taxon>Sphingobacteriia</taxon>
        <taxon>Sphingobacteriales</taxon>
        <taxon>Sphingobacteriaceae</taxon>
        <taxon>Parapedobacter</taxon>
    </lineage>
</organism>
<dbReference type="InterPro" id="IPR043519">
    <property type="entry name" value="NT_sf"/>
</dbReference>
<dbReference type="GO" id="GO:0016779">
    <property type="term" value="F:nucleotidyltransferase activity"/>
    <property type="evidence" value="ECO:0007669"/>
    <property type="project" value="UniProtKB-KW"/>
</dbReference>
<comment type="cofactor">
    <cofactor evidence="1">
        <name>Mg(2+)</name>
        <dbReference type="ChEBI" id="CHEBI:18420"/>
    </cofactor>
</comment>
<dbReference type="GO" id="GO:0046872">
    <property type="term" value="F:metal ion binding"/>
    <property type="evidence" value="ECO:0007669"/>
    <property type="project" value="UniProtKB-KW"/>
</dbReference>
<dbReference type="Pfam" id="PF01966">
    <property type="entry name" value="HD"/>
    <property type="match status" value="1"/>
</dbReference>
<dbReference type="InterPro" id="IPR002646">
    <property type="entry name" value="PolA_pol_head_dom"/>
</dbReference>
<evidence type="ECO:0000256" key="9">
    <source>
        <dbReference type="ARBA" id="ARBA00022842"/>
    </source>
</evidence>
<dbReference type="EMBL" id="FNZR01000007">
    <property type="protein sequence ID" value="SEL62541.1"/>
    <property type="molecule type" value="Genomic_DNA"/>
</dbReference>
<sequence>MCIFAAVYDLVMPSTAMKEFLQYPIFSVLSDIAEATHMECYVVGGYVRDKIMGRDFKNDIDIVVIGSGIDFAKQVGNRLGTKVNVYKNFGTAMLNHGSLQIEFVGARKESYRADSRKPIVENGNLQEDQNRRDFTINAMALSLNKHDFGQLLDPFNGLIDIEQRIIRTPLNPEETFSDDPLRMMRAIRFASQLNFKIDTPAIHAISNNTGRIAIISKERIIDELNKIILANKPSIGFKYLFDTGLLHCIFPAMANLHGVEIIEGKGHKDNFYHTLEVLDNVAEQSDDLWLRWAAILHDIAKPATKRFDKRHGWTFHGHEDKGARMVPKLFADLRLPLNDRMKFVQKLVLLHLRPIVLAQDIVTDSAVRRLLFEAGDDIDSLMMLCHADVTTKNEYKKKKYRQNFELVKQKLKDVEERDQIRNWQPPVSGEDIMSAFGLKPGREVGVIKNAIREAILEGDIPNSREKAYRFMLEKGKELGLK</sequence>
<dbReference type="PANTHER" id="PTHR47545">
    <property type="entry name" value="MULTIFUNCTIONAL CCA PROTEIN"/>
    <property type="match status" value="1"/>
</dbReference>
<evidence type="ECO:0000259" key="12">
    <source>
        <dbReference type="SMART" id="SM00471"/>
    </source>
</evidence>
<evidence type="ECO:0000256" key="3">
    <source>
        <dbReference type="ARBA" id="ARBA00022694"/>
    </source>
</evidence>
<evidence type="ECO:0000256" key="6">
    <source>
        <dbReference type="ARBA" id="ARBA00022741"/>
    </source>
</evidence>
<evidence type="ECO:0000256" key="11">
    <source>
        <dbReference type="RuleBase" id="RU003953"/>
    </source>
</evidence>
<keyword evidence="10 11" id="KW-0694">RNA-binding</keyword>
<gene>
    <name evidence="13" type="ORF">SAMN05421740_107253</name>
</gene>
<dbReference type="Gene3D" id="1.10.3090.10">
    <property type="entry name" value="cca-adding enzyme, domain 2"/>
    <property type="match status" value="1"/>
</dbReference>
<accession>A0A1H7RQQ8</accession>
<reference evidence="14" key="1">
    <citation type="submission" date="2016-10" db="EMBL/GenBank/DDBJ databases">
        <authorList>
            <person name="Varghese N."/>
            <person name="Submissions S."/>
        </authorList>
    </citation>
    <scope>NUCLEOTIDE SEQUENCE [LARGE SCALE GENOMIC DNA]</scope>
    <source>
        <strain evidence="14">Jip14</strain>
    </source>
</reference>
<dbReference type="SUPFAM" id="SSF81301">
    <property type="entry name" value="Nucleotidyltransferase"/>
    <property type="match status" value="1"/>
</dbReference>
<name>A0A1H7RQQ8_9SPHI</name>
<dbReference type="GO" id="GO:0005524">
    <property type="term" value="F:ATP binding"/>
    <property type="evidence" value="ECO:0007669"/>
    <property type="project" value="UniProtKB-KW"/>
</dbReference>
<keyword evidence="5" id="KW-0479">Metal-binding</keyword>
<dbReference type="Proteomes" id="UP000198916">
    <property type="component" value="Unassembled WGS sequence"/>
</dbReference>
<dbReference type="InterPro" id="IPR032828">
    <property type="entry name" value="PolyA_RNA-bd"/>
</dbReference>
<keyword evidence="9" id="KW-0460">Magnesium</keyword>
<evidence type="ECO:0000256" key="7">
    <source>
        <dbReference type="ARBA" id="ARBA00022800"/>
    </source>
</evidence>
<dbReference type="NCBIfam" id="TIGR00277">
    <property type="entry name" value="HDIG"/>
    <property type="match status" value="1"/>
</dbReference>
<evidence type="ECO:0000256" key="8">
    <source>
        <dbReference type="ARBA" id="ARBA00022840"/>
    </source>
</evidence>
<evidence type="ECO:0000256" key="2">
    <source>
        <dbReference type="ARBA" id="ARBA00022679"/>
    </source>
</evidence>
<dbReference type="PANTHER" id="PTHR47545:SF1">
    <property type="entry name" value="MULTIFUNCTIONAL CCA PROTEIN"/>
    <property type="match status" value="1"/>
</dbReference>
<evidence type="ECO:0000256" key="1">
    <source>
        <dbReference type="ARBA" id="ARBA00001946"/>
    </source>
</evidence>
<dbReference type="SUPFAM" id="SSF81891">
    <property type="entry name" value="Poly A polymerase C-terminal region-like"/>
    <property type="match status" value="1"/>
</dbReference>
<keyword evidence="7" id="KW-0692">RNA repair</keyword>
<dbReference type="FunFam" id="3.30.460.10:FF:000033">
    <property type="entry name" value="Poly A polymerase head domain protein"/>
    <property type="match status" value="1"/>
</dbReference>
<dbReference type="Gene3D" id="1.10.246.80">
    <property type="match status" value="1"/>
</dbReference>
<keyword evidence="8" id="KW-0067">ATP-binding</keyword>
<dbReference type="AlphaFoldDB" id="A0A1H7RQQ8"/>
<dbReference type="GO" id="GO:0042245">
    <property type="term" value="P:RNA repair"/>
    <property type="evidence" value="ECO:0007669"/>
    <property type="project" value="UniProtKB-KW"/>
</dbReference>